<keyword evidence="7 11" id="KW-0573">Peptidoglycan synthesis</keyword>
<keyword evidence="2" id="KW-0997">Cell inner membrane</keyword>
<keyword evidence="5 11" id="KW-0812">Transmembrane</keyword>
<evidence type="ECO:0000313" key="17">
    <source>
        <dbReference type="Proteomes" id="UP000095517"/>
    </source>
</evidence>
<dbReference type="RefSeq" id="WP_007754007.1">
    <property type="nucleotide sequence ID" value="NZ_CABIXA010000024.1"/>
</dbReference>
<evidence type="ECO:0000313" key="19">
    <source>
        <dbReference type="Proteomes" id="UP000440198"/>
    </source>
</evidence>
<dbReference type="GO" id="GO:0071555">
    <property type="term" value="P:cell wall organization"/>
    <property type="evidence" value="ECO:0007669"/>
    <property type="project" value="UniProtKB-KW"/>
</dbReference>
<keyword evidence="3 11" id="KW-0328">Glycosyltransferase</keyword>
<evidence type="ECO:0000256" key="3">
    <source>
        <dbReference type="ARBA" id="ARBA00022676"/>
    </source>
</evidence>
<evidence type="ECO:0000313" key="18">
    <source>
        <dbReference type="Proteomes" id="UP000421791"/>
    </source>
</evidence>
<dbReference type="STRING" id="338188.ERS852397_03344"/>
<dbReference type="InterPro" id="IPR001264">
    <property type="entry name" value="Glyco_trans_51"/>
</dbReference>
<evidence type="ECO:0000256" key="8">
    <source>
        <dbReference type="ARBA" id="ARBA00022989"/>
    </source>
</evidence>
<evidence type="ECO:0000256" key="4">
    <source>
        <dbReference type="ARBA" id="ARBA00022679"/>
    </source>
</evidence>
<proteinExistence type="inferred from homology"/>
<dbReference type="InterPro" id="IPR036950">
    <property type="entry name" value="PBP_transglycosylase"/>
</dbReference>
<dbReference type="SUPFAM" id="SSF53955">
    <property type="entry name" value="Lysozyme-like"/>
    <property type="match status" value="1"/>
</dbReference>
<feature type="compositionally biased region" description="Basic residues" evidence="12">
    <location>
        <begin position="237"/>
        <end position="250"/>
    </location>
</feature>
<evidence type="ECO:0000256" key="10">
    <source>
        <dbReference type="ARBA" id="ARBA00023316"/>
    </source>
</evidence>
<evidence type="ECO:0000256" key="6">
    <source>
        <dbReference type="ARBA" id="ARBA00022960"/>
    </source>
</evidence>
<dbReference type="InterPro" id="IPR023346">
    <property type="entry name" value="Lysozyme-like_dom_sf"/>
</dbReference>
<evidence type="ECO:0000256" key="11">
    <source>
        <dbReference type="HAMAP-Rule" id="MF_00766"/>
    </source>
</evidence>
<reference evidence="14 17" key="1">
    <citation type="submission" date="2015-09" db="EMBL/GenBank/DDBJ databases">
        <authorList>
            <consortium name="Pathogen Informatics"/>
        </authorList>
    </citation>
    <scope>NUCLEOTIDE SEQUENCE [LARGE SCALE GENOMIC DNA]</scope>
    <source>
        <strain evidence="14 17">2789STDY5608840</strain>
    </source>
</reference>
<feature type="domain" description="Glycosyl transferase family 51" evidence="13">
    <location>
        <begin position="60"/>
        <end position="223"/>
    </location>
</feature>
<dbReference type="GO" id="GO:0008360">
    <property type="term" value="P:regulation of cell shape"/>
    <property type="evidence" value="ECO:0007669"/>
    <property type="project" value="UniProtKB-KW"/>
</dbReference>
<evidence type="ECO:0000256" key="7">
    <source>
        <dbReference type="ARBA" id="ARBA00022984"/>
    </source>
</evidence>
<evidence type="ECO:0000256" key="5">
    <source>
        <dbReference type="ARBA" id="ARBA00022692"/>
    </source>
</evidence>
<dbReference type="Proteomes" id="UP000421791">
    <property type="component" value="Unassembled WGS sequence"/>
</dbReference>
<comment type="pathway">
    <text evidence="11">Cell wall biogenesis; peptidoglycan biosynthesis.</text>
</comment>
<dbReference type="NCBIfam" id="TIGR02070">
    <property type="entry name" value="mono_pep_trsgly"/>
    <property type="match status" value="1"/>
</dbReference>
<dbReference type="PANTHER" id="PTHR30400">
    <property type="entry name" value="MONOFUNCTIONAL BIOSYNTHETIC PEPTIDOGLYCAN TRANSGLYCOSYLASE"/>
    <property type="match status" value="1"/>
</dbReference>
<comment type="catalytic activity">
    <reaction evidence="11">
        <text>[GlcNAc-(1-&gt;4)-Mur2Ac(oyl-L-Ala-gamma-D-Glu-L-Lys-D-Ala-D-Ala)](n)-di-trans,octa-cis-undecaprenyl diphosphate + beta-D-GlcNAc-(1-&gt;4)-Mur2Ac(oyl-L-Ala-gamma-D-Glu-L-Lys-D-Ala-D-Ala)-di-trans,octa-cis-undecaprenyl diphosphate = [GlcNAc-(1-&gt;4)-Mur2Ac(oyl-L-Ala-gamma-D-Glu-L-Lys-D-Ala-D-Ala)](n+1)-di-trans,octa-cis-undecaprenyl diphosphate + di-trans,octa-cis-undecaprenyl diphosphate + H(+)</text>
        <dbReference type="Rhea" id="RHEA:23708"/>
        <dbReference type="Rhea" id="RHEA-COMP:9602"/>
        <dbReference type="Rhea" id="RHEA-COMP:9603"/>
        <dbReference type="ChEBI" id="CHEBI:15378"/>
        <dbReference type="ChEBI" id="CHEBI:58405"/>
        <dbReference type="ChEBI" id="CHEBI:60033"/>
        <dbReference type="ChEBI" id="CHEBI:78435"/>
        <dbReference type="EC" id="2.4.99.28"/>
    </reaction>
</comment>
<keyword evidence="4 11" id="KW-0808">Transferase</keyword>
<keyword evidence="9 11" id="KW-0472">Membrane</keyword>
<dbReference type="EMBL" id="VWAK01000004">
    <property type="protein sequence ID" value="KAA5232072.1"/>
    <property type="molecule type" value="Genomic_DNA"/>
</dbReference>
<dbReference type="GO" id="GO:0009252">
    <property type="term" value="P:peptidoglycan biosynthetic process"/>
    <property type="evidence" value="ECO:0007669"/>
    <property type="project" value="UniProtKB-UniRule"/>
</dbReference>
<dbReference type="EMBL" id="VWAG01000006">
    <property type="protein sequence ID" value="KAA5259044.1"/>
    <property type="molecule type" value="Genomic_DNA"/>
</dbReference>
<gene>
    <name evidence="14" type="primary">pbpD_2</name>
    <name evidence="11 15" type="synonym">mtgA</name>
    <name evidence="14" type="ORF">ERS852397_03344</name>
    <name evidence="16" type="ORF">F2Z09_05790</name>
    <name evidence="15" type="ORF">F2Z22_04660</name>
</gene>
<evidence type="ECO:0000313" key="14">
    <source>
        <dbReference type="EMBL" id="CUP02882.1"/>
    </source>
</evidence>
<protein>
    <recommendedName>
        <fullName evidence="11">Biosynthetic peptidoglycan transglycosylase</fullName>
        <ecNumber evidence="11">2.4.99.28</ecNumber>
    </recommendedName>
    <alternativeName>
        <fullName evidence="11">Glycan polymerase</fullName>
    </alternativeName>
    <alternativeName>
        <fullName evidence="11">Peptidoglycan glycosyltransferase MtgA</fullName>
        <shortName evidence="11">PGT</shortName>
    </alternativeName>
</protein>
<keyword evidence="8 11" id="KW-1133">Transmembrane helix</keyword>
<evidence type="ECO:0000256" key="9">
    <source>
        <dbReference type="ARBA" id="ARBA00023136"/>
    </source>
</evidence>
<name>A0A174JSZ5_9BACE</name>
<evidence type="ECO:0000256" key="1">
    <source>
        <dbReference type="ARBA" id="ARBA00022475"/>
    </source>
</evidence>
<dbReference type="UniPathway" id="UPA00219"/>
<dbReference type="Gene3D" id="1.10.3810.10">
    <property type="entry name" value="Biosynthetic peptidoglycan transglycosylase-like"/>
    <property type="match status" value="1"/>
</dbReference>
<keyword evidence="1 11" id="KW-1003">Cell membrane</keyword>
<evidence type="ECO:0000256" key="12">
    <source>
        <dbReference type="SAM" id="MobiDB-lite"/>
    </source>
</evidence>
<keyword evidence="10 11" id="KW-0961">Cell wall biogenesis/degradation</keyword>
<comment type="subcellular location">
    <subcellularLocation>
        <location evidence="11">Cell membrane</location>
        <topology evidence="11">Single-pass membrane protein</topology>
    </subcellularLocation>
</comment>
<sequence length="250" mass="29168">MHRQLLIKKLLRYTRNLLIFFFASTLLTVIIYRFMPVYITPLMVIRSVQQIFSGDKPTWKHTWVSFDKISPNLPMAVIASEDNRFAEHNGFDFVEIRKAMKENKTRKRKRGASTISQQTAKNVFLWPKSSWVRKGFEVYFTFLIELFWSKERIMEVYLNSIEMGNGIYGAQATAQIKFGTTAAKLTRGQCALIAATLPNPIRFNSAKPSPYILKRQKQILRLMNLVPKFPPEEKTIRKQQGKNKKTKKEQ</sequence>
<feature type="region of interest" description="Disordered" evidence="12">
    <location>
        <begin position="230"/>
        <end position="250"/>
    </location>
</feature>
<evidence type="ECO:0000256" key="2">
    <source>
        <dbReference type="ARBA" id="ARBA00022519"/>
    </source>
</evidence>
<organism evidence="14 17">
    <name type="scientific">Bacteroides finegoldii</name>
    <dbReference type="NCBI Taxonomy" id="338188"/>
    <lineage>
        <taxon>Bacteria</taxon>
        <taxon>Pseudomonadati</taxon>
        <taxon>Bacteroidota</taxon>
        <taxon>Bacteroidia</taxon>
        <taxon>Bacteroidales</taxon>
        <taxon>Bacteroidaceae</taxon>
        <taxon>Bacteroides</taxon>
    </lineage>
</organism>
<accession>A0A174JSZ5</accession>
<comment type="similarity">
    <text evidence="11">Belongs to the glycosyltransferase 51 family.</text>
</comment>
<evidence type="ECO:0000313" key="16">
    <source>
        <dbReference type="EMBL" id="KAA5259044.1"/>
    </source>
</evidence>
<evidence type="ECO:0000259" key="13">
    <source>
        <dbReference type="Pfam" id="PF00912"/>
    </source>
</evidence>
<dbReference type="AlphaFoldDB" id="A0A174JSZ5"/>
<dbReference type="Proteomes" id="UP000440198">
    <property type="component" value="Unassembled WGS sequence"/>
</dbReference>
<evidence type="ECO:0000313" key="15">
    <source>
        <dbReference type="EMBL" id="KAA5232072.1"/>
    </source>
</evidence>
<dbReference type="GO" id="GO:0005886">
    <property type="term" value="C:plasma membrane"/>
    <property type="evidence" value="ECO:0007669"/>
    <property type="project" value="UniProtKB-SubCell"/>
</dbReference>
<dbReference type="GO" id="GO:0009274">
    <property type="term" value="C:peptidoglycan-based cell wall"/>
    <property type="evidence" value="ECO:0007669"/>
    <property type="project" value="InterPro"/>
</dbReference>
<feature type="transmembrane region" description="Helical" evidence="11">
    <location>
        <begin position="16"/>
        <end position="35"/>
    </location>
</feature>
<comment type="function">
    <text evidence="11">Peptidoglycan polymerase that catalyzes glycan chain elongation from lipid-linked precursors.</text>
</comment>
<dbReference type="Proteomes" id="UP000095517">
    <property type="component" value="Unassembled WGS sequence"/>
</dbReference>
<dbReference type="Pfam" id="PF00912">
    <property type="entry name" value="Transgly"/>
    <property type="match status" value="1"/>
</dbReference>
<dbReference type="GeneID" id="92988205"/>
<dbReference type="PANTHER" id="PTHR30400:SF0">
    <property type="entry name" value="BIOSYNTHETIC PEPTIDOGLYCAN TRANSGLYCOSYLASE"/>
    <property type="match status" value="1"/>
</dbReference>
<dbReference type="EC" id="2.4.99.28" evidence="11"/>
<dbReference type="GO" id="GO:0016763">
    <property type="term" value="F:pentosyltransferase activity"/>
    <property type="evidence" value="ECO:0007669"/>
    <property type="project" value="InterPro"/>
</dbReference>
<reference evidence="18 19" key="2">
    <citation type="journal article" date="2019" name="Nat. Med.">
        <title>A library of human gut bacterial isolates paired with longitudinal multiomics data enables mechanistic microbiome research.</title>
        <authorList>
            <person name="Poyet M."/>
            <person name="Groussin M."/>
            <person name="Gibbons S.M."/>
            <person name="Avila-Pacheco J."/>
            <person name="Jiang X."/>
            <person name="Kearney S.M."/>
            <person name="Perrotta A.R."/>
            <person name="Berdy B."/>
            <person name="Zhao S."/>
            <person name="Lieberman T.D."/>
            <person name="Swanson P.K."/>
            <person name="Smith M."/>
            <person name="Roesemann S."/>
            <person name="Alexander J.E."/>
            <person name="Rich S.A."/>
            <person name="Livny J."/>
            <person name="Vlamakis H."/>
            <person name="Clish C."/>
            <person name="Bullock K."/>
            <person name="Deik A."/>
            <person name="Scott J."/>
            <person name="Pierce K.A."/>
            <person name="Xavier R.J."/>
            <person name="Alm E.J."/>
        </authorList>
    </citation>
    <scope>NUCLEOTIDE SEQUENCE [LARGE SCALE GENOMIC DNA]</scope>
    <source>
        <strain evidence="16 19">BIOML-A2</strain>
        <strain evidence="15 18">BIOML-A6</strain>
    </source>
</reference>
<dbReference type="GO" id="GO:0008955">
    <property type="term" value="F:peptidoglycan glycosyltransferase activity"/>
    <property type="evidence" value="ECO:0007669"/>
    <property type="project" value="UniProtKB-UniRule"/>
</dbReference>
<dbReference type="HAMAP" id="MF_00766">
    <property type="entry name" value="PGT_MtgA"/>
    <property type="match status" value="1"/>
</dbReference>
<dbReference type="InterPro" id="IPR011812">
    <property type="entry name" value="Pep_trsgly"/>
</dbReference>
<dbReference type="EMBL" id="CYZH01000024">
    <property type="protein sequence ID" value="CUP02882.1"/>
    <property type="molecule type" value="Genomic_DNA"/>
</dbReference>
<keyword evidence="6 11" id="KW-0133">Cell shape</keyword>
<keyword evidence="19" id="KW-1185">Reference proteome</keyword>